<comment type="similarity">
    <text evidence="1">Belongs to the AHA1 family.</text>
</comment>
<organism evidence="3 4">
    <name type="scientific">Cohnella abietis</name>
    <dbReference type="NCBI Taxonomy" id="2507935"/>
    <lineage>
        <taxon>Bacteria</taxon>
        <taxon>Bacillati</taxon>
        <taxon>Bacillota</taxon>
        <taxon>Bacilli</taxon>
        <taxon>Bacillales</taxon>
        <taxon>Paenibacillaceae</taxon>
        <taxon>Cohnella</taxon>
    </lineage>
</organism>
<evidence type="ECO:0000313" key="4">
    <source>
        <dbReference type="Proteomes" id="UP000289856"/>
    </source>
</evidence>
<protein>
    <submittedName>
        <fullName evidence="3">ATPase</fullName>
    </submittedName>
</protein>
<name>A0A3T1D5P0_9BACL</name>
<dbReference type="AlphaFoldDB" id="A0A3T1D5P0"/>
<dbReference type="Proteomes" id="UP000289856">
    <property type="component" value="Chromosome"/>
</dbReference>
<gene>
    <name evidence="3" type="ORF">KCTCHS21_28190</name>
</gene>
<dbReference type="Pfam" id="PF08327">
    <property type="entry name" value="AHSA1"/>
    <property type="match status" value="1"/>
</dbReference>
<sequence length="149" mass="17302">MIAMQDGKFFLELHHIYNASKERVFLAWTKEEQLKQWWGLVGFTTTIGQMEVSVGGKYLFHMKAPNGKIHTLEGRYVEIVPYDKLSFTWKWVNEGDDSEETLVTLDFVGKDNKTELVITHTEFSTMKEAKKHNNSWTNSLEGGLCNYFN</sequence>
<accession>A0A3T1D5P0</accession>
<dbReference type="OrthoDB" id="190358at2"/>
<reference evidence="3 4" key="1">
    <citation type="submission" date="2019-01" db="EMBL/GenBank/DDBJ databases">
        <title>Complete genome sequence of Cohnella hallensis HS21 isolated from Korean fir (Abies koreana) rhizospheric soil.</title>
        <authorList>
            <person name="Jiang L."/>
            <person name="Kang S.W."/>
            <person name="Kim S."/>
            <person name="Jung J."/>
            <person name="Kim C.Y."/>
            <person name="Kim D.H."/>
            <person name="Kim S.W."/>
            <person name="Lee J."/>
        </authorList>
    </citation>
    <scope>NUCLEOTIDE SEQUENCE [LARGE SCALE GENOMIC DNA]</scope>
    <source>
        <strain evidence="3 4">HS21</strain>
    </source>
</reference>
<feature type="domain" description="Activator of Hsp90 ATPase homologue 1/2-like C-terminal" evidence="2">
    <location>
        <begin position="18"/>
        <end position="142"/>
    </location>
</feature>
<proteinExistence type="inferred from homology"/>
<dbReference type="RefSeq" id="WP_130609107.1">
    <property type="nucleotide sequence ID" value="NZ_AP019400.1"/>
</dbReference>
<evidence type="ECO:0000259" key="2">
    <source>
        <dbReference type="Pfam" id="PF08327"/>
    </source>
</evidence>
<dbReference type="Gene3D" id="3.30.530.20">
    <property type="match status" value="1"/>
</dbReference>
<dbReference type="InterPro" id="IPR013538">
    <property type="entry name" value="ASHA1/2-like_C"/>
</dbReference>
<dbReference type="CDD" id="cd07814">
    <property type="entry name" value="SRPBCC_CalC_Aha1-like"/>
    <property type="match status" value="1"/>
</dbReference>
<keyword evidence="4" id="KW-1185">Reference proteome</keyword>
<dbReference type="EMBL" id="AP019400">
    <property type="protein sequence ID" value="BBI33420.1"/>
    <property type="molecule type" value="Genomic_DNA"/>
</dbReference>
<dbReference type="InterPro" id="IPR023393">
    <property type="entry name" value="START-like_dom_sf"/>
</dbReference>
<dbReference type="SUPFAM" id="SSF55961">
    <property type="entry name" value="Bet v1-like"/>
    <property type="match status" value="1"/>
</dbReference>
<dbReference type="KEGG" id="cohn:KCTCHS21_28190"/>
<evidence type="ECO:0000256" key="1">
    <source>
        <dbReference type="ARBA" id="ARBA00006817"/>
    </source>
</evidence>
<evidence type="ECO:0000313" key="3">
    <source>
        <dbReference type="EMBL" id="BBI33420.1"/>
    </source>
</evidence>